<name>A0A8J4A0A3_9ACTN</name>
<dbReference type="Proteomes" id="UP000635606">
    <property type="component" value="Unassembled WGS sequence"/>
</dbReference>
<dbReference type="Pfam" id="PF14435">
    <property type="entry name" value="SUKH-4"/>
    <property type="match status" value="1"/>
</dbReference>
<reference evidence="1" key="1">
    <citation type="submission" date="2021-01" db="EMBL/GenBank/DDBJ databases">
        <title>Whole genome shotgun sequence of Virgisporangium ochraceum NBRC 16418.</title>
        <authorList>
            <person name="Komaki H."/>
            <person name="Tamura T."/>
        </authorList>
    </citation>
    <scope>NUCLEOTIDE SEQUENCE</scope>
    <source>
        <strain evidence="1">NBRC 16418</strain>
    </source>
</reference>
<dbReference type="AlphaFoldDB" id="A0A8J4A0A3"/>
<dbReference type="RefSeq" id="WP_203932665.1">
    <property type="nucleotide sequence ID" value="NZ_BOPH01000105.1"/>
</dbReference>
<sequence length="178" mass="19785">MNSIEEIRLLWGQLIPETGKIDAAVPENVRTFLTDVGLPAKPLWDLDFTRGEALRPFERDGRRCLPIAGYPAIRNSPYVYVFVADLATGALLQWLSDAIWESPPDPAEHPPAFVNSSVEQFLLTAGRYLAMIDILSAGAGDRATTERFYRNLESADPDALAPSGFWRFKFDELAISDA</sequence>
<gene>
    <name evidence="1" type="ORF">Voc01_077430</name>
</gene>
<keyword evidence="2" id="KW-1185">Reference proteome</keyword>
<comment type="caution">
    <text evidence="1">The sequence shown here is derived from an EMBL/GenBank/DDBJ whole genome shotgun (WGS) entry which is preliminary data.</text>
</comment>
<protein>
    <submittedName>
        <fullName evidence="1">Uncharacterized protein</fullName>
    </submittedName>
</protein>
<dbReference type="EMBL" id="BOPH01000105">
    <property type="protein sequence ID" value="GIJ72826.1"/>
    <property type="molecule type" value="Genomic_DNA"/>
</dbReference>
<accession>A0A8J4A0A3</accession>
<evidence type="ECO:0000313" key="2">
    <source>
        <dbReference type="Proteomes" id="UP000635606"/>
    </source>
</evidence>
<dbReference type="InterPro" id="IPR025851">
    <property type="entry name" value="SUKH-4"/>
</dbReference>
<organism evidence="1 2">
    <name type="scientific">Virgisporangium ochraceum</name>
    <dbReference type="NCBI Taxonomy" id="65505"/>
    <lineage>
        <taxon>Bacteria</taxon>
        <taxon>Bacillati</taxon>
        <taxon>Actinomycetota</taxon>
        <taxon>Actinomycetes</taxon>
        <taxon>Micromonosporales</taxon>
        <taxon>Micromonosporaceae</taxon>
        <taxon>Virgisporangium</taxon>
    </lineage>
</organism>
<evidence type="ECO:0000313" key="1">
    <source>
        <dbReference type="EMBL" id="GIJ72826.1"/>
    </source>
</evidence>
<proteinExistence type="predicted"/>